<protein>
    <recommendedName>
        <fullName evidence="10">Amino acid permease/ SLC12A domain-containing protein</fullName>
    </recommendedName>
</protein>
<gene>
    <name evidence="11" type="ORF">KUCA_T00001485001</name>
</gene>
<feature type="transmembrane region" description="Helical" evidence="9">
    <location>
        <begin position="222"/>
        <end position="240"/>
    </location>
</feature>
<dbReference type="PANTHER" id="PTHR43341">
    <property type="entry name" value="AMINO ACID PERMEASE"/>
    <property type="match status" value="1"/>
</dbReference>
<feature type="transmembrane region" description="Helical" evidence="9">
    <location>
        <begin position="475"/>
        <end position="502"/>
    </location>
</feature>
<organism evidence="11 12">
    <name type="scientific">Kuraishia capsulata CBS 1993</name>
    <dbReference type="NCBI Taxonomy" id="1382522"/>
    <lineage>
        <taxon>Eukaryota</taxon>
        <taxon>Fungi</taxon>
        <taxon>Dikarya</taxon>
        <taxon>Ascomycota</taxon>
        <taxon>Saccharomycotina</taxon>
        <taxon>Pichiomycetes</taxon>
        <taxon>Pichiales</taxon>
        <taxon>Pichiaceae</taxon>
        <taxon>Kuraishia</taxon>
    </lineage>
</organism>
<keyword evidence="12" id="KW-1185">Reference proteome</keyword>
<dbReference type="STRING" id="1382522.W6MUA8"/>
<dbReference type="EMBL" id="HG793126">
    <property type="protein sequence ID" value="CDK25515.1"/>
    <property type="molecule type" value="Genomic_DNA"/>
</dbReference>
<keyword evidence="6 9" id="KW-1133">Transmembrane helix</keyword>
<feature type="transmembrane region" description="Helical" evidence="9">
    <location>
        <begin position="341"/>
        <end position="368"/>
    </location>
</feature>
<feature type="transmembrane region" description="Helical" evidence="9">
    <location>
        <begin position="189"/>
        <end position="210"/>
    </location>
</feature>
<feature type="transmembrane region" description="Helical" evidence="9">
    <location>
        <begin position="106"/>
        <end position="133"/>
    </location>
</feature>
<dbReference type="FunFam" id="1.20.1740.10:FF:000001">
    <property type="entry name" value="Amino acid permease"/>
    <property type="match status" value="1"/>
</dbReference>
<dbReference type="InterPro" id="IPR050524">
    <property type="entry name" value="APC_YAT"/>
</dbReference>
<keyword evidence="7 9" id="KW-0472">Membrane</keyword>
<feature type="transmembrane region" description="Helical" evidence="9">
    <location>
        <begin position="302"/>
        <end position="321"/>
    </location>
</feature>
<evidence type="ECO:0000256" key="4">
    <source>
        <dbReference type="ARBA" id="ARBA00022692"/>
    </source>
</evidence>
<feature type="transmembrane region" description="Helical" evidence="9">
    <location>
        <begin position="431"/>
        <end position="454"/>
    </location>
</feature>
<dbReference type="GeneID" id="34518915"/>
<dbReference type="GO" id="GO:0016020">
    <property type="term" value="C:membrane"/>
    <property type="evidence" value="ECO:0007669"/>
    <property type="project" value="UniProtKB-SubCell"/>
</dbReference>
<evidence type="ECO:0000259" key="10">
    <source>
        <dbReference type="Pfam" id="PF00324"/>
    </source>
</evidence>
<feature type="transmembrane region" description="Helical" evidence="9">
    <location>
        <begin position="145"/>
        <end position="169"/>
    </location>
</feature>
<evidence type="ECO:0000313" key="11">
    <source>
        <dbReference type="EMBL" id="CDK25515.1"/>
    </source>
</evidence>
<dbReference type="PIRSF" id="PIRSF006060">
    <property type="entry name" value="AA_transporter"/>
    <property type="match status" value="1"/>
</dbReference>
<feature type="compositionally biased region" description="Low complexity" evidence="8">
    <location>
        <begin position="7"/>
        <end position="18"/>
    </location>
</feature>
<dbReference type="GO" id="GO:0015171">
    <property type="term" value="F:amino acid transmembrane transporter activity"/>
    <property type="evidence" value="ECO:0007669"/>
    <property type="project" value="UniProtKB-ARBA"/>
</dbReference>
<evidence type="ECO:0000313" key="12">
    <source>
        <dbReference type="Proteomes" id="UP000019384"/>
    </source>
</evidence>
<dbReference type="PANTHER" id="PTHR43341:SF1">
    <property type="entry name" value="GENERAL AMINO-ACID PERMEASE GAP1"/>
    <property type="match status" value="1"/>
</dbReference>
<accession>W6MUA8</accession>
<feature type="transmembrane region" description="Helical" evidence="9">
    <location>
        <begin position="514"/>
        <end position="531"/>
    </location>
</feature>
<dbReference type="HOGENOM" id="CLU_007946_12_0_1"/>
<evidence type="ECO:0000256" key="6">
    <source>
        <dbReference type="ARBA" id="ARBA00022989"/>
    </source>
</evidence>
<keyword evidence="4 9" id="KW-0812">Transmembrane</keyword>
<dbReference type="Gene3D" id="1.20.1740.10">
    <property type="entry name" value="Amino acid/polyamine transporter I"/>
    <property type="match status" value="1"/>
</dbReference>
<evidence type="ECO:0000256" key="2">
    <source>
        <dbReference type="ARBA" id="ARBA00006983"/>
    </source>
</evidence>
<feature type="domain" description="Amino acid permease/ SLC12A" evidence="10">
    <location>
        <begin position="79"/>
        <end position="538"/>
    </location>
</feature>
<keyword evidence="3" id="KW-0813">Transport</keyword>
<dbReference type="AlphaFoldDB" id="W6MUA8"/>
<evidence type="ECO:0000256" key="3">
    <source>
        <dbReference type="ARBA" id="ARBA00022448"/>
    </source>
</evidence>
<dbReference type="RefSeq" id="XP_022457527.1">
    <property type="nucleotide sequence ID" value="XM_022603668.1"/>
</dbReference>
<feature type="region of interest" description="Disordered" evidence="8">
    <location>
        <begin position="1"/>
        <end position="31"/>
    </location>
</feature>
<dbReference type="Proteomes" id="UP000019384">
    <property type="component" value="Unassembled WGS sequence"/>
</dbReference>
<reference evidence="11" key="2">
    <citation type="submission" date="2014-02" db="EMBL/GenBank/DDBJ databases">
        <title>Complete DNA sequence of /Kuraishia capsulata/ illustrates novel genomic features among budding yeasts (/Saccharomycotina/).</title>
        <authorList>
            <person name="Morales L."/>
            <person name="Noel B."/>
            <person name="Porcel B."/>
            <person name="Marcet-Houben M."/>
            <person name="Hullo M-F."/>
            <person name="Sacerdot C."/>
            <person name="Tekaia F."/>
            <person name="Leh-Louis V."/>
            <person name="Despons L."/>
            <person name="Khanna V."/>
            <person name="Aury J-M."/>
            <person name="Barbe V."/>
            <person name="Couloux A."/>
            <person name="Labadie K."/>
            <person name="Pelletier E."/>
            <person name="Souciet J-L."/>
            <person name="Boekhout T."/>
            <person name="Gabaldon T."/>
            <person name="Wincker P."/>
            <person name="Dujon B."/>
        </authorList>
    </citation>
    <scope>NUCLEOTIDE SEQUENCE</scope>
    <source>
        <strain evidence="11">CBS 1993</strain>
    </source>
</reference>
<evidence type="ECO:0000256" key="7">
    <source>
        <dbReference type="ARBA" id="ARBA00023136"/>
    </source>
</evidence>
<dbReference type="InterPro" id="IPR004841">
    <property type="entry name" value="AA-permease/SLC12A_dom"/>
</dbReference>
<dbReference type="OrthoDB" id="10062876at2759"/>
<name>W6MUA8_9ASCO</name>
<reference evidence="11" key="1">
    <citation type="submission" date="2013-12" db="EMBL/GenBank/DDBJ databases">
        <authorList>
            <person name="Genoscope - CEA"/>
        </authorList>
    </citation>
    <scope>NUCLEOTIDE SEQUENCE</scope>
    <source>
        <strain evidence="11">CBS 1993</strain>
    </source>
</reference>
<evidence type="ECO:0000256" key="1">
    <source>
        <dbReference type="ARBA" id="ARBA00004141"/>
    </source>
</evidence>
<keyword evidence="5" id="KW-0029">Amino-acid transport</keyword>
<evidence type="ECO:0000256" key="8">
    <source>
        <dbReference type="SAM" id="MobiDB-lite"/>
    </source>
</evidence>
<feature type="transmembrane region" description="Helical" evidence="9">
    <location>
        <begin position="407"/>
        <end position="425"/>
    </location>
</feature>
<sequence>MPLTLTASSSSQHSSARKASSENVTTVDSSNSGDFPQQLLYVDLEKAQPKNYFRRACNSFKHSEEKQPSLKHELNNFQMQMIAIGGSIGTGLFLGTGEALRVGGPAALIIGWTLIGTMIYCTVHSLCELAVTFPVPGGFSYYSSVFIDGSWGFAMALNYAMQWLILLPLELSAATMTFKYWNDFPIPDWALITGFFLTIIAINLMSVKIFGYAEVIFSLTKIVAVIAFIILGLVLVFGGLPAREAILDKNWKDPGPFANGFKGVISVFVTAAFSFAGTEMCGLAAAESKDPRKHVPKATKQVFWRICGFYFISLALIGLLVPSNYSNHTKRSETDTRMSPFTVALEATGVKGIASVMNVVILISILSVGNSAIYASSRTLLALHNLGHIKTFSFFNMGYIDRKGRPLVAIAFTLVFGMMAYGTLISETGALTLFTWLMALSGLSSLFTWGSICLAHIRFRAGLVAQGRSPSELGYISPVGVVGSYYGLAMNAMVLIAQVWIAASPVGHNASIELSLKAILGLPIVLLSYLIHKIYKAFVTKTDKSFYISSKDMDLDRGRQETDIAAAGICYEEERREMRQRPPLTRLYNFWC</sequence>
<evidence type="ECO:0000256" key="5">
    <source>
        <dbReference type="ARBA" id="ARBA00022970"/>
    </source>
</evidence>
<proteinExistence type="inferred from homology"/>
<evidence type="ECO:0000256" key="9">
    <source>
        <dbReference type="SAM" id="Phobius"/>
    </source>
</evidence>
<dbReference type="Pfam" id="PF00324">
    <property type="entry name" value="AA_permease"/>
    <property type="match status" value="1"/>
</dbReference>
<comment type="subcellular location">
    <subcellularLocation>
        <location evidence="1">Membrane</location>
        <topology evidence="1">Multi-pass membrane protein</topology>
    </subcellularLocation>
</comment>
<comment type="similarity">
    <text evidence="2">Belongs to the amino acid-polyamine-organocation (APC) superfamily. YAT (TC 2.A.3.10) family.</text>
</comment>
<feature type="transmembrane region" description="Helical" evidence="9">
    <location>
        <begin position="260"/>
        <end position="281"/>
    </location>
</feature>
<feature type="compositionally biased region" description="Polar residues" evidence="8">
    <location>
        <begin position="22"/>
        <end position="31"/>
    </location>
</feature>